<dbReference type="AlphaFoldDB" id="A0A4P7XL17"/>
<dbReference type="GO" id="GO:0032049">
    <property type="term" value="P:cardiolipin biosynthetic process"/>
    <property type="evidence" value="ECO:0007669"/>
    <property type="project" value="UniProtKB-ARBA"/>
</dbReference>
<dbReference type="PROSITE" id="PS50035">
    <property type="entry name" value="PLD"/>
    <property type="match status" value="1"/>
</dbReference>
<evidence type="ECO:0000259" key="3">
    <source>
        <dbReference type="PROSITE" id="PS50035"/>
    </source>
</evidence>
<evidence type="ECO:0000256" key="2">
    <source>
        <dbReference type="SAM" id="Phobius"/>
    </source>
</evidence>
<dbReference type="PANTHER" id="PTHR21248:SF22">
    <property type="entry name" value="PHOSPHOLIPASE D"/>
    <property type="match status" value="1"/>
</dbReference>
<dbReference type="SMART" id="SM00155">
    <property type="entry name" value="PLDc"/>
    <property type="match status" value="2"/>
</dbReference>
<organism evidence="4 5">
    <name type="scientific">Hydrocarboniclastica marina</name>
    <dbReference type="NCBI Taxonomy" id="2259620"/>
    <lineage>
        <taxon>Bacteria</taxon>
        <taxon>Pseudomonadati</taxon>
        <taxon>Pseudomonadota</taxon>
        <taxon>Gammaproteobacteria</taxon>
        <taxon>Alteromonadales</taxon>
        <taxon>Alteromonadaceae</taxon>
        <taxon>Hydrocarboniclastica</taxon>
    </lineage>
</organism>
<keyword evidence="5" id="KW-1185">Reference proteome</keyword>
<dbReference type="Gene3D" id="3.30.870.10">
    <property type="entry name" value="Endonuclease Chain A"/>
    <property type="match status" value="2"/>
</dbReference>
<dbReference type="KEGG" id="hmi:soil367_17265"/>
<protein>
    <submittedName>
        <fullName evidence="4">Cardiolipin synthase B</fullName>
    </submittedName>
</protein>
<reference evidence="4 5" key="1">
    <citation type="submission" date="2018-07" db="EMBL/GenBank/DDBJ databases">
        <title>Marsedoiliclastica nanhaica gen. nov. sp. nov., a novel marine hydrocarbonoclastic bacterium isolated from an in-situ enriched hydrocarbon-degrading consortium in deep-sea sediment.</title>
        <authorList>
            <person name="Dong C."/>
            <person name="Ma T."/>
            <person name="Liu R."/>
            <person name="Shao Z."/>
        </authorList>
    </citation>
    <scope>NUCLEOTIDE SEQUENCE [LARGE SCALE GENOMIC DNA]</scope>
    <source>
        <strain evidence="5">soil36-7</strain>
    </source>
</reference>
<dbReference type="OrthoDB" id="9814092at2"/>
<keyword evidence="2" id="KW-1133">Transmembrane helix</keyword>
<feature type="domain" description="PLD phosphodiesterase" evidence="3">
    <location>
        <begin position="367"/>
        <end position="394"/>
    </location>
</feature>
<dbReference type="CDD" id="cd09112">
    <property type="entry name" value="PLDc_CLS_2"/>
    <property type="match status" value="1"/>
</dbReference>
<accession>A0A4P7XL17</accession>
<dbReference type="Pfam" id="PF13091">
    <property type="entry name" value="PLDc_2"/>
    <property type="match status" value="2"/>
</dbReference>
<feature type="transmembrane region" description="Helical" evidence="2">
    <location>
        <begin position="35"/>
        <end position="56"/>
    </location>
</feature>
<keyword evidence="2" id="KW-0812">Transmembrane</keyword>
<feature type="region of interest" description="Disordered" evidence="1">
    <location>
        <begin position="1"/>
        <end position="30"/>
    </location>
</feature>
<dbReference type="CDD" id="cd09110">
    <property type="entry name" value="PLDc_CLS_1"/>
    <property type="match status" value="1"/>
</dbReference>
<proteinExistence type="predicted"/>
<dbReference type="EMBL" id="CP031093">
    <property type="protein sequence ID" value="QCF27533.1"/>
    <property type="molecule type" value="Genomic_DNA"/>
</dbReference>
<sequence>MGKGARSPFSCLRRPASNGRGRSSRHRPAPHHRRVMLFTLSLMTAVFVATAIYFVVSRRRSLPAINLHLERIPPIEHGLRQLAGLTGGALYEGNKAQVYQDGDLLDALYDAIENARSTVHLESYVWNRGRTEREFVELLCRKSEEGVVVRVLVDTVGAMNASGQQLNLLRESGVSVGFYHRIIRFNIHRLNNRTHRKLLIVDGKVGFTFGHGIRDEWRGHGQDEQHWRDTGVQLEGPVVCPLQALFAEDWIEATGSPPLDEGCFLEPRQQGTVTSHVVSSSTAGGHSSVALLYMLAIASARHEIIIQNPYFVPAPALPDLLEKMVARGVKVRVMIPDRHSDSPIVRRAGQRLYQRLLRAGIDFYLYEKTFLHQKIVIIDGVWSHIGSTNLDARSLALNTEAGVGLMDKDIAAQLKEAFERDLQHCRKLTLEQWSKRPRRQRVLDWCAYQLKGQI</sequence>
<dbReference type="Proteomes" id="UP000298049">
    <property type="component" value="Chromosome"/>
</dbReference>
<evidence type="ECO:0000256" key="1">
    <source>
        <dbReference type="SAM" id="MobiDB-lite"/>
    </source>
</evidence>
<dbReference type="GO" id="GO:0016020">
    <property type="term" value="C:membrane"/>
    <property type="evidence" value="ECO:0007669"/>
    <property type="project" value="TreeGrafter"/>
</dbReference>
<dbReference type="SUPFAM" id="SSF56024">
    <property type="entry name" value="Phospholipase D/nuclease"/>
    <property type="match status" value="2"/>
</dbReference>
<dbReference type="GO" id="GO:0008808">
    <property type="term" value="F:cardiolipin synthase activity"/>
    <property type="evidence" value="ECO:0007669"/>
    <property type="project" value="TreeGrafter"/>
</dbReference>
<gene>
    <name evidence="4" type="ORF">soil367_17265</name>
</gene>
<dbReference type="PANTHER" id="PTHR21248">
    <property type="entry name" value="CARDIOLIPIN SYNTHASE"/>
    <property type="match status" value="1"/>
</dbReference>
<dbReference type="InterPro" id="IPR001736">
    <property type="entry name" value="PLipase_D/transphosphatidylase"/>
</dbReference>
<evidence type="ECO:0000313" key="4">
    <source>
        <dbReference type="EMBL" id="QCF27533.1"/>
    </source>
</evidence>
<evidence type="ECO:0000313" key="5">
    <source>
        <dbReference type="Proteomes" id="UP000298049"/>
    </source>
</evidence>
<name>A0A4P7XL17_9ALTE</name>
<keyword evidence="2" id="KW-0472">Membrane</keyword>
<dbReference type="InterPro" id="IPR025202">
    <property type="entry name" value="PLD-like_dom"/>
</dbReference>